<dbReference type="NCBIfam" id="TIGR04219">
    <property type="entry name" value="OMP_w_GlyGly"/>
    <property type="match status" value="1"/>
</dbReference>
<dbReference type="RefSeq" id="WP_215962370.1">
    <property type="nucleotide sequence ID" value="NZ_JAQOMS010000002.1"/>
</dbReference>
<sequence length="252" mass="27656">MKKTIATLGLVLASANVSALPLIDFWAGAYSWNTAYEGTISAGDYNIDLQDDLKLEDSNNNVIWAAFEHPIPLIPNLQVKQTQLETTGNGRSTQSFTYGGETYQGDVELDSVVDLTHTDITAYWGLPLPLVTINYGLNIRMFDGAIDINDGRATIDYPVPMLFARVGASLPFTGLEVMAEGNYIGIGETNHMDYQVVLRYTIPMIPVLDVNIEAGYRAFQLNIDPSDFDGDEDDLTADIDMSGVFLGVSFHL</sequence>
<evidence type="ECO:0000256" key="1">
    <source>
        <dbReference type="SAM" id="SignalP"/>
    </source>
</evidence>
<dbReference type="InterPro" id="IPR026387">
    <property type="entry name" value="OMP_w_GlyGly"/>
</dbReference>
<comment type="caution">
    <text evidence="2">The sequence shown here is derived from an EMBL/GenBank/DDBJ whole genome shotgun (WGS) entry which is preliminary data.</text>
</comment>
<dbReference type="EMBL" id="JAQOMS010000002">
    <property type="protein sequence ID" value="MDC2888073.1"/>
    <property type="molecule type" value="Genomic_DNA"/>
</dbReference>
<evidence type="ECO:0000313" key="2">
    <source>
        <dbReference type="EMBL" id="MDC2888073.1"/>
    </source>
</evidence>
<feature type="chain" id="PRO_5046350782" evidence="1">
    <location>
        <begin position="20"/>
        <end position="252"/>
    </location>
</feature>
<feature type="signal peptide" evidence="1">
    <location>
        <begin position="1"/>
        <end position="19"/>
    </location>
</feature>
<protein>
    <submittedName>
        <fullName evidence="2">TIGR04219 family outer membrane beta-barrel protein</fullName>
    </submittedName>
</protein>
<keyword evidence="3" id="KW-1185">Reference proteome</keyword>
<reference evidence="2 3" key="1">
    <citation type="submission" date="2023-01" db="EMBL/GenBank/DDBJ databases">
        <title>Psychrosphaera sp. nov., isolated from marine algae.</title>
        <authorList>
            <person name="Bayburt H."/>
            <person name="Choi B.J."/>
            <person name="Kim J.M."/>
            <person name="Choi D.G."/>
            <person name="Jeon C.O."/>
        </authorList>
    </citation>
    <scope>NUCLEOTIDE SEQUENCE [LARGE SCALE GENOMIC DNA]</scope>
    <source>
        <strain evidence="2 3">G1-22</strain>
    </source>
</reference>
<name>A0ABT5FB63_9GAMM</name>
<proteinExistence type="predicted"/>
<evidence type="ECO:0000313" key="3">
    <source>
        <dbReference type="Proteomes" id="UP001528411"/>
    </source>
</evidence>
<gene>
    <name evidence="2" type="ORF">PN838_03635</name>
</gene>
<accession>A0ABT5FB63</accession>
<dbReference type="Proteomes" id="UP001528411">
    <property type="component" value="Unassembled WGS sequence"/>
</dbReference>
<organism evidence="2 3">
    <name type="scientific">Psychrosphaera algicola</name>
    <dbReference type="NCBI Taxonomy" id="3023714"/>
    <lineage>
        <taxon>Bacteria</taxon>
        <taxon>Pseudomonadati</taxon>
        <taxon>Pseudomonadota</taxon>
        <taxon>Gammaproteobacteria</taxon>
        <taxon>Alteromonadales</taxon>
        <taxon>Pseudoalteromonadaceae</taxon>
        <taxon>Psychrosphaera</taxon>
    </lineage>
</organism>
<keyword evidence="1" id="KW-0732">Signal</keyword>